<feature type="region of interest" description="Disordered" evidence="2">
    <location>
        <begin position="166"/>
        <end position="252"/>
    </location>
</feature>
<evidence type="ECO:0000256" key="1">
    <source>
        <dbReference type="ARBA" id="ARBA00022468"/>
    </source>
</evidence>
<feature type="region of interest" description="Disordered" evidence="2">
    <location>
        <begin position="528"/>
        <end position="548"/>
    </location>
</feature>
<feature type="compositionally biased region" description="Low complexity" evidence="2">
    <location>
        <begin position="577"/>
        <end position="594"/>
    </location>
</feature>
<evidence type="ECO:0000313" key="3">
    <source>
        <dbReference type="EMBL" id="CAF3025078.1"/>
    </source>
</evidence>
<feature type="compositionally biased region" description="Pro residues" evidence="2">
    <location>
        <begin position="764"/>
        <end position="792"/>
    </location>
</feature>
<name>A0A7R8D4D9_LEPSM</name>
<feature type="region of interest" description="Disordered" evidence="2">
    <location>
        <begin position="31"/>
        <end position="51"/>
    </location>
</feature>
<dbReference type="PROSITE" id="PS50238">
    <property type="entry name" value="RHOGAP"/>
    <property type="match status" value="1"/>
</dbReference>
<organism evidence="3 4">
    <name type="scientific">Lepeophtheirus salmonis</name>
    <name type="common">Salmon louse</name>
    <name type="synonym">Caligus salmonis</name>
    <dbReference type="NCBI Taxonomy" id="72036"/>
    <lineage>
        <taxon>Eukaryota</taxon>
        <taxon>Metazoa</taxon>
        <taxon>Ecdysozoa</taxon>
        <taxon>Arthropoda</taxon>
        <taxon>Crustacea</taxon>
        <taxon>Multicrustacea</taxon>
        <taxon>Hexanauplia</taxon>
        <taxon>Copepoda</taxon>
        <taxon>Siphonostomatoida</taxon>
        <taxon>Caligidae</taxon>
        <taxon>Lepeophtheirus</taxon>
    </lineage>
</organism>
<dbReference type="GO" id="GO:0007165">
    <property type="term" value="P:signal transduction"/>
    <property type="evidence" value="ECO:0007669"/>
    <property type="project" value="InterPro"/>
</dbReference>
<dbReference type="PANTHER" id="PTHR12635">
    <property type="entry name" value="RHO-GTPASE-ACTIVATING PROTEIN 6 FAMILY MEMBER"/>
    <property type="match status" value="1"/>
</dbReference>
<dbReference type="GO" id="GO:0005096">
    <property type="term" value="F:GTPase activator activity"/>
    <property type="evidence" value="ECO:0007669"/>
    <property type="project" value="UniProtKB-KW"/>
</dbReference>
<protein>
    <submittedName>
        <fullName evidence="3">ARHGAP6</fullName>
    </submittedName>
</protein>
<feature type="compositionally biased region" description="Polar residues" evidence="2">
    <location>
        <begin position="673"/>
        <end position="684"/>
    </location>
</feature>
<evidence type="ECO:0000256" key="2">
    <source>
        <dbReference type="SAM" id="MobiDB-lite"/>
    </source>
</evidence>
<dbReference type="InterPro" id="IPR008936">
    <property type="entry name" value="Rho_GTPase_activation_prot"/>
</dbReference>
<feature type="compositionally biased region" description="Low complexity" evidence="2">
    <location>
        <begin position="793"/>
        <end position="802"/>
    </location>
</feature>
<feature type="compositionally biased region" description="Basic residues" evidence="2">
    <location>
        <begin position="176"/>
        <end position="187"/>
    </location>
</feature>
<reference evidence="3" key="1">
    <citation type="submission" date="2021-02" db="EMBL/GenBank/DDBJ databases">
        <authorList>
            <person name="Bekaert M."/>
        </authorList>
    </citation>
    <scope>NUCLEOTIDE SEQUENCE</scope>
    <source>
        <strain evidence="3">IoA-00</strain>
    </source>
</reference>
<gene>
    <name evidence="3" type="ORF">LSAA_13653</name>
</gene>
<keyword evidence="4" id="KW-1185">Reference proteome</keyword>
<feature type="compositionally biased region" description="Basic and acidic residues" evidence="2">
    <location>
        <begin position="533"/>
        <end position="543"/>
    </location>
</feature>
<dbReference type="InterPro" id="IPR000198">
    <property type="entry name" value="RhoGAP_dom"/>
</dbReference>
<dbReference type="Proteomes" id="UP000675881">
    <property type="component" value="Chromosome 8"/>
</dbReference>
<dbReference type="InterPro" id="IPR037863">
    <property type="entry name" value="RHOGAP6/36"/>
</dbReference>
<accession>A0A7R8D4D9</accession>
<feature type="region of interest" description="Disordered" evidence="2">
    <location>
        <begin position="577"/>
        <end position="630"/>
    </location>
</feature>
<feature type="compositionally biased region" description="Pro residues" evidence="2">
    <location>
        <begin position="705"/>
        <end position="719"/>
    </location>
</feature>
<dbReference type="Pfam" id="PF00620">
    <property type="entry name" value="RhoGAP"/>
    <property type="match status" value="1"/>
</dbReference>
<dbReference type="EMBL" id="HG994587">
    <property type="protein sequence ID" value="CAF3025078.1"/>
    <property type="molecule type" value="Genomic_DNA"/>
</dbReference>
<proteinExistence type="predicted"/>
<evidence type="ECO:0000313" key="4">
    <source>
        <dbReference type="Proteomes" id="UP000675881"/>
    </source>
</evidence>
<sequence length="875" mass="96929">MTGLEAGSVQEDYYHYLETWYRAQRGIQSTNTNVSHSSRPPQHPQVPSPTGIYIPVSTLQNLRSSMPTLSSTAAVTSHVSRSTTSLSGHSTTSPKSLFSSVLGKSTSSLSKNSWCPQTDHRWNHSSSKSIQLEDTNVLLLHELERVALQKLSCQKLNASDLGVSLRIPKDSTDTKPKRKNNFIKKRVLSSAKRERDKPPNPTFGLPLSQCVPESSLPLSGSRPIRKRSSTVEPFSLTDDPTTPSSFARASRSGSRTSFGSIVLDKISSPHHSTGSCESLTTHFDFHRANDSLSAAAEDLVPSVPKIVIDCITHIEHYGLRTVGIFRVSSSKKRVRQLRESFENGCEGILTEETSVHDVGTLLKEFFRDLPEPIIPHELLTALITVTQIKTNSEQIYYLQRLMHILPLPNRDTLFILLQFLGLIAENAEDKLSDNGEIIPGNRMDSVNLATLFAPNLLHSFKIDEKNANANKGESNDYICLTKLLIDQREAIFDIPAEQLHDLYVYLSEHFPDLLDALLKRRLLLSSGEELTEEDSREKQHPELESTGTQVEKRSFVIFPESLLGSLRRLEIDTHSSVFQSPQAQQQPQQLFQLPHGPERGRTRRRKTSTGSSSVDRTFKNHPKATSPSKDADFHRWTFNLKSLRHPHSDNSFPVSRGSIKFSTPEMGPPRGCMTNTTTTISPSSRMGEAFFGSGQSTPSAQTDPGSPPSFSPPISPPPLTSTITTTMSPVTDVLLVLNPVPPRTRKKTPTGSTSPPTIVEEEAPPTPRPLLSPIHIAPPSPPTPPPSPPAPPSSTATASLMPPSEPNLPTLLSDRRAKTDNLENYISELEKLPTVASDSCLTTSRREMKRYTRRRYTDSRHPTRALPDVRLEVCE</sequence>
<feature type="compositionally biased region" description="Polar residues" evidence="2">
    <location>
        <begin position="31"/>
        <end position="40"/>
    </location>
</feature>
<dbReference type="PANTHER" id="PTHR12635:SF7">
    <property type="entry name" value="RHO GTPASE ACTIVATING PROTEIN 6-RELATED"/>
    <property type="match status" value="1"/>
</dbReference>
<feature type="region of interest" description="Disordered" evidence="2">
    <location>
        <begin position="737"/>
        <end position="812"/>
    </location>
</feature>
<dbReference type="Gene3D" id="1.10.555.10">
    <property type="entry name" value="Rho GTPase activation protein"/>
    <property type="match status" value="1"/>
</dbReference>
<dbReference type="SUPFAM" id="SSF48350">
    <property type="entry name" value="GTPase activation domain, GAP"/>
    <property type="match status" value="1"/>
</dbReference>
<dbReference type="AlphaFoldDB" id="A0A7R8D4D9"/>
<dbReference type="OrthoDB" id="6381823at2759"/>
<dbReference type="SMART" id="SM00324">
    <property type="entry name" value="RhoGAP"/>
    <property type="match status" value="1"/>
</dbReference>
<feature type="region of interest" description="Disordered" evidence="2">
    <location>
        <begin position="661"/>
        <end position="724"/>
    </location>
</feature>
<keyword evidence="1" id="KW-0343">GTPase activation</keyword>